<proteinExistence type="predicted"/>
<sequence>MVIHLQPLDEVSSEVLFLRKAGLANCSLQFRDKMNSILRRCDGIPLVIVSVATHMCQHGATREDC</sequence>
<dbReference type="AlphaFoldDB" id="A0A0A9BIT3"/>
<dbReference type="EMBL" id="GBRH01238713">
    <property type="protein sequence ID" value="JAD59182.1"/>
    <property type="molecule type" value="Transcribed_RNA"/>
</dbReference>
<reference evidence="1" key="1">
    <citation type="submission" date="2014-09" db="EMBL/GenBank/DDBJ databases">
        <authorList>
            <person name="Magalhaes I.L.F."/>
            <person name="Oliveira U."/>
            <person name="Santos F.R."/>
            <person name="Vidigal T.H.D.A."/>
            <person name="Brescovit A.D."/>
            <person name="Santos A.J."/>
        </authorList>
    </citation>
    <scope>NUCLEOTIDE SEQUENCE</scope>
    <source>
        <tissue evidence="1">Shoot tissue taken approximately 20 cm above the soil surface</tissue>
    </source>
</reference>
<reference evidence="1" key="2">
    <citation type="journal article" date="2015" name="Data Brief">
        <title>Shoot transcriptome of the giant reed, Arundo donax.</title>
        <authorList>
            <person name="Barrero R.A."/>
            <person name="Guerrero F.D."/>
            <person name="Moolhuijzen P."/>
            <person name="Goolsby J.A."/>
            <person name="Tidwell J."/>
            <person name="Bellgard S.E."/>
            <person name="Bellgard M.I."/>
        </authorList>
    </citation>
    <scope>NUCLEOTIDE SEQUENCE</scope>
    <source>
        <tissue evidence="1">Shoot tissue taken approximately 20 cm above the soil surface</tissue>
    </source>
</reference>
<organism evidence="1">
    <name type="scientific">Arundo donax</name>
    <name type="common">Giant reed</name>
    <name type="synonym">Donax arundinaceus</name>
    <dbReference type="NCBI Taxonomy" id="35708"/>
    <lineage>
        <taxon>Eukaryota</taxon>
        <taxon>Viridiplantae</taxon>
        <taxon>Streptophyta</taxon>
        <taxon>Embryophyta</taxon>
        <taxon>Tracheophyta</taxon>
        <taxon>Spermatophyta</taxon>
        <taxon>Magnoliopsida</taxon>
        <taxon>Liliopsida</taxon>
        <taxon>Poales</taxon>
        <taxon>Poaceae</taxon>
        <taxon>PACMAD clade</taxon>
        <taxon>Arundinoideae</taxon>
        <taxon>Arundineae</taxon>
        <taxon>Arundo</taxon>
    </lineage>
</organism>
<evidence type="ECO:0008006" key="2">
    <source>
        <dbReference type="Google" id="ProtNLM"/>
    </source>
</evidence>
<evidence type="ECO:0000313" key="1">
    <source>
        <dbReference type="EMBL" id="JAD59182.1"/>
    </source>
</evidence>
<protein>
    <recommendedName>
        <fullName evidence="2">NB-ARC domain-containing protein</fullName>
    </recommendedName>
</protein>
<accession>A0A0A9BIT3</accession>
<name>A0A0A9BIT3_ARUDO</name>